<dbReference type="WBParaSite" id="BPAG_0000849001-mRNA-1">
    <property type="protein sequence ID" value="BPAG_0000849001-mRNA-1"/>
    <property type="gene ID" value="BPAG_0000849001"/>
</dbReference>
<accession>A0A0N4TJL1</accession>
<reference evidence="1 2" key="2">
    <citation type="submission" date="2018-11" db="EMBL/GenBank/DDBJ databases">
        <authorList>
            <consortium name="Pathogen Informatics"/>
        </authorList>
    </citation>
    <scope>NUCLEOTIDE SEQUENCE [LARGE SCALE GENOMIC DNA]</scope>
</reference>
<dbReference type="EMBL" id="UZAD01013135">
    <property type="protein sequence ID" value="VDN89638.1"/>
    <property type="molecule type" value="Genomic_DNA"/>
</dbReference>
<name>A0A0N4TJL1_BRUPA</name>
<evidence type="ECO:0000313" key="1">
    <source>
        <dbReference type="EMBL" id="VDN89638.1"/>
    </source>
</evidence>
<organism evidence="3">
    <name type="scientific">Brugia pahangi</name>
    <name type="common">Filarial nematode worm</name>
    <dbReference type="NCBI Taxonomy" id="6280"/>
    <lineage>
        <taxon>Eukaryota</taxon>
        <taxon>Metazoa</taxon>
        <taxon>Ecdysozoa</taxon>
        <taxon>Nematoda</taxon>
        <taxon>Chromadorea</taxon>
        <taxon>Rhabditida</taxon>
        <taxon>Spirurina</taxon>
        <taxon>Spiruromorpha</taxon>
        <taxon>Filarioidea</taxon>
        <taxon>Onchocercidae</taxon>
        <taxon>Brugia</taxon>
    </lineage>
</organism>
<dbReference type="AlphaFoldDB" id="A0A0N4TJL1"/>
<evidence type="ECO:0000313" key="3">
    <source>
        <dbReference type="WBParaSite" id="BPAG_0000849001-mRNA-1"/>
    </source>
</evidence>
<evidence type="ECO:0000313" key="2">
    <source>
        <dbReference type="Proteomes" id="UP000278627"/>
    </source>
</evidence>
<dbReference type="Proteomes" id="UP000278627">
    <property type="component" value="Unassembled WGS sequence"/>
</dbReference>
<keyword evidence="2" id="KW-1185">Reference proteome</keyword>
<protein>
    <submittedName>
        <fullName evidence="1 3">Uncharacterized protein</fullName>
    </submittedName>
</protein>
<proteinExistence type="predicted"/>
<gene>
    <name evidence="1" type="ORF">BPAG_LOCUS8452</name>
</gene>
<reference evidence="3" key="1">
    <citation type="submission" date="2017-02" db="UniProtKB">
        <authorList>
            <consortium name="WormBaseParasite"/>
        </authorList>
    </citation>
    <scope>IDENTIFICATION</scope>
</reference>
<sequence length="34" mass="3995">MSADVVSSLRLIVCHFFGVEVEERWDVWSRPCIK</sequence>